<keyword evidence="11 14" id="KW-1278">Translocase</keyword>
<dbReference type="GO" id="GO:0006605">
    <property type="term" value="P:protein targeting"/>
    <property type="evidence" value="ECO:0007669"/>
    <property type="project" value="UniProtKB-UniRule"/>
</dbReference>
<evidence type="ECO:0000256" key="3">
    <source>
        <dbReference type="ARBA" id="ARBA00022448"/>
    </source>
</evidence>
<dbReference type="GO" id="GO:0005524">
    <property type="term" value="F:ATP binding"/>
    <property type="evidence" value="ECO:0007669"/>
    <property type="project" value="UniProtKB-UniRule"/>
</dbReference>
<keyword evidence="16" id="KW-0175">Coiled coil</keyword>
<dbReference type="NCBIfam" id="TIGR00963">
    <property type="entry name" value="secA"/>
    <property type="match status" value="1"/>
</dbReference>
<dbReference type="Pfam" id="PF02810">
    <property type="entry name" value="SEC-C"/>
    <property type="match status" value="1"/>
</dbReference>
<evidence type="ECO:0000256" key="14">
    <source>
        <dbReference type="HAMAP-Rule" id="MF_01382"/>
    </source>
</evidence>
<accession>A0A223AQ28</accession>
<dbReference type="InterPro" id="IPR014018">
    <property type="entry name" value="SecA_motor_DEAD"/>
</dbReference>
<feature type="coiled-coil region" evidence="16">
    <location>
        <begin position="19"/>
        <end position="46"/>
    </location>
</feature>
<evidence type="ECO:0000256" key="12">
    <source>
        <dbReference type="ARBA" id="ARBA00023010"/>
    </source>
</evidence>
<dbReference type="SMART" id="SM00958">
    <property type="entry name" value="SecA_PP_bind"/>
    <property type="match status" value="1"/>
</dbReference>
<comment type="similarity">
    <text evidence="2 14 15">Belongs to the SecA family.</text>
</comment>
<organism evidence="19 20">
    <name type="scientific">Mogibacterium pumilum</name>
    <dbReference type="NCBI Taxonomy" id="86332"/>
    <lineage>
        <taxon>Bacteria</taxon>
        <taxon>Bacillati</taxon>
        <taxon>Bacillota</taxon>
        <taxon>Clostridia</taxon>
        <taxon>Peptostreptococcales</taxon>
        <taxon>Anaerovoracaceae</taxon>
        <taxon>Mogibacterium</taxon>
    </lineage>
</organism>
<comment type="catalytic activity">
    <reaction evidence="14">
        <text>ATP + H2O + cellular proteinSide 1 = ADP + phosphate + cellular proteinSide 2.</text>
        <dbReference type="EC" id="7.4.2.8"/>
    </reaction>
</comment>
<dbReference type="CDD" id="cd18803">
    <property type="entry name" value="SF2_C_secA"/>
    <property type="match status" value="1"/>
</dbReference>
<evidence type="ECO:0000256" key="13">
    <source>
        <dbReference type="ARBA" id="ARBA00023136"/>
    </source>
</evidence>
<dbReference type="CDD" id="cd17928">
    <property type="entry name" value="DEXDc_SecA"/>
    <property type="match status" value="1"/>
</dbReference>
<evidence type="ECO:0000256" key="11">
    <source>
        <dbReference type="ARBA" id="ARBA00022967"/>
    </source>
</evidence>
<evidence type="ECO:0000256" key="8">
    <source>
        <dbReference type="ARBA" id="ARBA00022833"/>
    </source>
</evidence>
<dbReference type="EC" id="7.4.2.8" evidence="14"/>
<dbReference type="GO" id="GO:0005886">
    <property type="term" value="C:plasma membrane"/>
    <property type="evidence" value="ECO:0007669"/>
    <property type="project" value="UniProtKB-SubCell"/>
</dbReference>
<dbReference type="GO" id="GO:0046872">
    <property type="term" value="F:metal ion binding"/>
    <property type="evidence" value="ECO:0007669"/>
    <property type="project" value="UniProtKB-KW"/>
</dbReference>
<proteinExistence type="inferred from homology"/>
<feature type="binding site" evidence="14">
    <location>
        <position position="514"/>
    </location>
    <ligand>
        <name>ATP</name>
        <dbReference type="ChEBI" id="CHEBI:30616"/>
    </ligand>
</feature>
<evidence type="ECO:0000256" key="1">
    <source>
        <dbReference type="ARBA" id="ARBA00001947"/>
    </source>
</evidence>
<feature type="binding site" evidence="14">
    <location>
        <position position="94"/>
    </location>
    <ligand>
        <name>ATP</name>
        <dbReference type="ChEBI" id="CHEBI:30616"/>
    </ligand>
</feature>
<comment type="cofactor">
    <cofactor evidence="1">
        <name>Zn(2+)</name>
        <dbReference type="ChEBI" id="CHEBI:29105"/>
    </cofactor>
</comment>
<feature type="domain" description="Helicase ATP-binding" evidence="17">
    <location>
        <begin position="96"/>
        <end position="254"/>
    </location>
</feature>
<dbReference type="SUPFAM" id="SSF81767">
    <property type="entry name" value="Pre-protein crosslinking domain of SecA"/>
    <property type="match status" value="1"/>
</dbReference>
<evidence type="ECO:0000259" key="17">
    <source>
        <dbReference type="PROSITE" id="PS51192"/>
    </source>
</evidence>
<dbReference type="Proteomes" id="UP000214689">
    <property type="component" value="Chromosome"/>
</dbReference>
<dbReference type="InterPro" id="IPR000185">
    <property type="entry name" value="SecA"/>
</dbReference>
<dbReference type="Pfam" id="PF21090">
    <property type="entry name" value="P-loop_SecA"/>
    <property type="match status" value="1"/>
</dbReference>
<dbReference type="PRINTS" id="PR00906">
    <property type="entry name" value="SECA"/>
</dbReference>
<gene>
    <name evidence="14" type="primary">secA</name>
    <name evidence="19" type="ORF">AXF17_00280</name>
</gene>
<dbReference type="GO" id="GO:0043952">
    <property type="term" value="P:protein transport by the Sec complex"/>
    <property type="evidence" value="ECO:0007669"/>
    <property type="project" value="UniProtKB-ARBA"/>
</dbReference>
<dbReference type="PROSITE" id="PS51196">
    <property type="entry name" value="SECA_MOTOR_DEAD"/>
    <property type="match status" value="1"/>
</dbReference>
<dbReference type="GO" id="GO:0031522">
    <property type="term" value="C:cell envelope Sec protein transport complex"/>
    <property type="evidence" value="ECO:0007669"/>
    <property type="project" value="TreeGrafter"/>
</dbReference>
<dbReference type="PANTHER" id="PTHR30612">
    <property type="entry name" value="SECA INNER MEMBRANE COMPONENT OF SEC PROTEIN SECRETION SYSTEM"/>
    <property type="match status" value="1"/>
</dbReference>
<dbReference type="InterPro" id="IPR011115">
    <property type="entry name" value="SecA_DEAD"/>
</dbReference>
<dbReference type="InterPro" id="IPR011130">
    <property type="entry name" value="SecA_preprotein_X-link_dom"/>
</dbReference>
<dbReference type="HAMAP" id="MF_01382">
    <property type="entry name" value="SecA"/>
    <property type="match status" value="1"/>
</dbReference>
<feature type="binding site" evidence="14">
    <location>
        <begin position="112"/>
        <end position="116"/>
    </location>
    <ligand>
        <name>ATP</name>
        <dbReference type="ChEBI" id="CHEBI:30616"/>
    </ligand>
</feature>
<dbReference type="PROSITE" id="PS01312">
    <property type="entry name" value="SECA"/>
    <property type="match status" value="1"/>
</dbReference>
<dbReference type="Pfam" id="PF01043">
    <property type="entry name" value="SecA_PP_bind"/>
    <property type="match status" value="1"/>
</dbReference>
<feature type="domain" description="SecA family profile" evidence="18">
    <location>
        <begin position="1"/>
        <end position="649"/>
    </location>
</feature>
<dbReference type="SMART" id="SM00957">
    <property type="entry name" value="SecA_DEAD"/>
    <property type="match status" value="1"/>
</dbReference>
<dbReference type="SUPFAM" id="SSF52540">
    <property type="entry name" value="P-loop containing nucleoside triphosphate hydrolases"/>
    <property type="match status" value="2"/>
</dbReference>
<comment type="subcellular location">
    <subcellularLocation>
        <location evidence="14">Cell membrane</location>
        <topology evidence="14">Peripheral membrane protein</topology>
        <orientation evidence="14">Cytoplasmic side</orientation>
    </subcellularLocation>
    <subcellularLocation>
        <location evidence="14">Cytoplasm</location>
    </subcellularLocation>
    <text evidence="14">Distribution is 50-50.</text>
</comment>
<dbReference type="PROSITE" id="PS51192">
    <property type="entry name" value="HELICASE_ATP_BIND_1"/>
    <property type="match status" value="1"/>
</dbReference>
<evidence type="ECO:0000256" key="2">
    <source>
        <dbReference type="ARBA" id="ARBA00007650"/>
    </source>
</evidence>
<dbReference type="OrthoDB" id="9805579at2"/>
<comment type="function">
    <text evidence="14">Part of the Sec protein translocase complex. Interacts with the SecYEG preprotein conducting channel. Has a central role in coupling the hydrolysis of ATP to the transfer of proteins into and across the cell membrane, serving as an ATP-driven molecular motor driving the stepwise translocation of polypeptide chains across the membrane.</text>
</comment>
<dbReference type="FunFam" id="3.40.50.300:FF:000246">
    <property type="entry name" value="Preprotein translocase subunit SecA"/>
    <property type="match status" value="1"/>
</dbReference>
<dbReference type="Pfam" id="PF07516">
    <property type="entry name" value="SecA_SW"/>
    <property type="match status" value="1"/>
</dbReference>
<keyword evidence="8" id="KW-0862">Zinc</keyword>
<keyword evidence="13 14" id="KW-0472">Membrane</keyword>
<dbReference type="InterPro" id="IPR020937">
    <property type="entry name" value="SecA_CS"/>
</dbReference>
<evidence type="ECO:0000259" key="18">
    <source>
        <dbReference type="PROSITE" id="PS51196"/>
    </source>
</evidence>
<dbReference type="RefSeq" id="WP_094233281.1">
    <property type="nucleotide sequence ID" value="NZ_CP016199.1"/>
</dbReference>
<name>A0A223AQ28_9FIRM</name>
<dbReference type="NCBIfam" id="NF009538">
    <property type="entry name" value="PRK12904.1"/>
    <property type="match status" value="1"/>
</dbReference>
<dbReference type="InterPro" id="IPR036266">
    <property type="entry name" value="SecA_Wing/Scaffold_sf"/>
</dbReference>
<dbReference type="GO" id="GO:0005829">
    <property type="term" value="C:cytosol"/>
    <property type="evidence" value="ECO:0007669"/>
    <property type="project" value="TreeGrafter"/>
</dbReference>
<evidence type="ECO:0000256" key="16">
    <source>
        <dbReference type="SAM" id="Coils"/>
    </source>
</evidence>
<keyword evidence="9 14" id="KW-0067">ATP-binding</keyword>
<dbReference type="InterPro" id="IPR027417">
    <property type="entry name" value="P-loop_NTPase"/>
</dbReference>
<dbReference type="FunFam" id="3.90.1440.10:FF:000001">
    <property type="entry name" value="Preprotein translocase subunit SecA"/>
    <property type="match status" value="1"/>
</dbReference>
<evidence type="ECO:0000313" key="19">
    <source>
        <dbReference type="EMBL" id="ASS37066.1"/>
    </source>
</evidence>
<evidence type="ECO:0000256" key="6">
    <source>
        <dbReference type="ARBA" id="ARBA00022723"/>
    </source>
</evidence>
<dbReference type="InterPro" id="IPR004027">
    <property type="entry name" value="SEC_C_motif"/>
</dbReference>
<evidence type="ECO:0000256" key="7">
    <source>
        <dbReference type="ARBA" id="ARBA00022741"/>
    </source>
</evidence>
<evidence type="ECO:0000256" key="10">
    <source>
        <dbReference type="ARBA" id="ARBA00022927"/>
    </source>
</evidence>
<dbReference type="InterPro" id="IPR044722">
    <property type="entry name" value="SecA_SF2_C"/>
</dbReference>
<evidence type="ECO:0000256" key="9">
    <source>
        <dbReference type="ARBA" id="ARBA00022840"/>
    </source>
</evidence>
<dbReference type="InterPro" id="IPR014001">
    <property type="entry name" value="Helicase_ATP-bd"/>
</dbReference>
<keyword evidence="3 14" id="KW-0813">Transport</keyword>
<dbReference type="AlphaFoldDB" id="A0A223AQ28"/>
<dbReference type="PANTHER" id="PTHR30612:SF0">
    <property type="entry name" value="CHLOROPLAST PROTEIN-TRANSPORTING ATPASE"/>
    <property type="match status" value="1"/>
</dbReference>
<evidence type="ECO:0000256" key="4">
    <source>
        <dbReference type="ARBA" id="ARBA00022475"/>
    </source>
</evidence>
<reference evidence="20" key="1">
    <citation type="submission" date="2016-05" db="EMBL/GenBank/DDBJ databases">
        <authorList>
            <person name="Holder M.E."/>
            <person name="Ajami N.J."/>
            <person name="Petrosino J.F."/>
        </authorList>
    </citation>
    <scope>NUCLEOTIDE SEQUENCE [LARGE SCALE GENOMIC DNA]</scope>
    <source>
        <strain evidence="20">ATCC 700696</strain>
    </source>
</reference>
<keyword evidence="10 14" id="KW-0653">Protein transport</keyword>
<keyword evidence="20" id="KW-1185">Reference proteome</keyword>
<dbReference type="Gene3D" id="3.90.1440.10">
    <property type="entry name" value="SecA, preprotein cross-linking domain"/>
    <property type="match status" value="1"/>
</dbReference>
<dbReference type="GO" id="GO:0008564">
    <property type="term" value="F:protein-exporting ATPase activity"/>
    <property type="evidence" value="ECO:0007669"/>
    <property type="project" value="UniProtKB-EC"/>
</dbReference>
<dbReference type="GO" id="GO:0017038">
    <property type="term" value="P:protein import"/>
    <property type="evidence" value="ECO:0007669"/>
    <property type="project" value="InterPro"/>
</dbReference>
<keyword evidence="6" id="KW-0479">Metal-binding</keyword>
<dbReference type="InterPro" id="IPR036670">
    <property type="entry name" value="SecA_X-link_sf"/>
</dbReference>
<dbReference type="Gene3D" id="3.40.50.300">
    <property type="entry name" value="P-loop containing nucleotide triphosphate hydrolases"/>
    <property type="match status" value="2"/>
</dbReference>
<evidence type="ECO:0000256" key="5">
    <source>
        <dbReference type="ARBA" id="ARBA00022490"/>
    </source>
</evidence>
<keyword evidence="4 14" id="KW-1003">Cell membrane</keyword>
<dbReference type="Pfam" id="PF07517">
    <property type="entry name" value="SecA_DEAD"/>
    <property type="match status" value="1"/>
</dbReference>
<comment type="subunit">
    <text evidence="14">Monomer and homodimer. Part of the essential Sec protein translocation apparatus which comprises SecA, SecYEG and auxiliary proteins SecDF. Other proteins may also be involved.</text>
</comment>
<keyword evidence="12 14" id="KW-0811">Translocation</keyword>
<protein>
    <recommendedName>
        <fullName evidence="14 15">Protein translocase subunit SecA</fullName>
        <ecNumber evidence="14">7.4.2.8</ecNumber>
    </recommendedName>
</protein>
<evidence type="ECO:0000256" key="15">
    <source>
        <dbReference type="RuleBase" id="RU003874"/>
    </source>
</evidence>
<keyword evidence="7 14" id="KW-0547">Nucleotide-binding</keyword>
<evidence type="ECO:0000313" key="20">
    <source>
        <dbReference type="Proteomes" id="UP000214689"/>
    </source>
</evidence>
<dbReference type="GO" id="GO:0065002">
    <property type="term" value="P:intracellular protein transmembrane transport"/>
    <property type="evidence" value="ECO:0007669"/>
    <property type="project" value="UniProtKB-UniRule"/>
</dbReference>
<dbReference type="Gene3D" id="1.10.3060.10">
    <property type="entry name" value="Helical scaffold and wing domains of SecA"/>
    <property type="match status" value="1"/>
</dbReference>
<dbReference type="SUPFAM" id="SSF81886">
    <property type="entry name" value="Helical scaffold and wing domains of SecA"/>
    <property type="match status" value="1"/>
</dbReference>
<dbReference type="EMBL" id="CP016199">
    <property type="protein sequence ID" value="ASS37066.1"/>
    <property type="molecule type" value="Genomic_DNA"/>
</dbReference>
<sequence length="937" mass="106758">MGLVEKIFGDLNKREVKKIEKIVDVIESYDEQMQQLSDEELRAKTEEFKKRLGTIREEGEEGPFETVDDILPEAFAVCREGAVRSLGMKHFRVQLIGGVVLHQGRIAEMKTGEGKTLVATLAAYLNALTGKGVHVVTVNDYLAKRDADWMGKLYTFLGLTVGCVINSLQGDDRKAAYMADITYGTNNEFGFDYLRDNMVTYQEELTQRELNFAIVDEVDSILVDEARTPLIISGKGVDSSDMYRTANVFVKTLIRDTTRDDEEGENGVHGDYTVDEKDKQVALNEAGIKAAEAYFGIENFSDPDNMELNHYVNQALHANYLMKCDVDYIVKDGEILIVDEFTGRLMYGRRFSNGLHQAIEAKEGVSVRSESKTLATITLQNYFRMYEKLSGMTGTAKTEEDEFRDIYNMDVVVIPTNKPIARIDLEDSVYARQSGKYKAIVERVAEAHAVGQPVLVGTISIEISELLSEMLKKKGIKHNVLNAKHHEKEAEIVAEAGRKSAVTIATNMAGRGTDIILGGNPDFEARREMKKLEYTPEQIAFATGFEKSNDEELNAARNKYQELLKHFSSERNDEQEEVRELGGLCIIGTERHESRRIDNQLRGRSGRQGDPGVTQFFISLEDDLMRLFGGEKMQRIVEGVGLGDDDALEAKVLSRRIENAQKKIEGKNFGIRKYVLQYDDVMNRQRSQIYEQRKMVLDGENLRDYIMGMVEELVNGVVAPITMETRFSEDWDMDEIFYGCEQITPAFKGRLSYTEEELRDLDEDKLREDIVNVFEQIYREKEEEVGIEHMREVERMIMLRVVDNRWMDHIDAMEQLKNGIGLRGYGQQDPAVAYAKEGFGMFEEMIADIREETVKYCFNVTVETRTERRVVSRDEVERKEEYYDEDIAAAHGDGQQYHDNGEHIQEPVHRNTPKIGRNDPCPCGSGKKYKNCCGKFQ</sequence>
<keyword evidence="5 14" id="KW-0963">Cytoplasm</keyword>
<dbReference type="InterPro" id="IPR011116">
    <property type="entry name" value="SecA_Wing/Scaffold"/>
</dbReference>
<dbReference type="FunFam" id="3.40.50.300:FF:000113">
    <property type="entry name" value="Preprotein translocase subunit SecA"/>
    <property type="match status" value="1"/>
</dbReference>